<reference evidence="13" key="1">
    <citation type="submission" date="2018-05" db="EMBL/GenBank/DDBJ databases">
        <title>Azospirillum thermophila sp. nov., a novel isolated from hot spring.</title>
        <authorList>
            <person name="Zhao Z."/>
        </authorList>
    </citation>
    <scope>NUCLEOTIDE SEQUENCE [LARGE SCALE GENOMIC DNA]</scope>
    <source>
        <strain evidence="13">CFH 70021</strain>
        <plasmid evidence="13">unnamed1</plasmid>
    </source>
</reference>
<organism evidence="12 13">
    <name type="scientific">Azospirillum thermophilum</name>
    <dbReference type="NCBI Taxonomy" id="2202148"/>
    <lineage>
        <taxon>Bacteria</taxon>
        <taxon>Pseudomonadati</taxon>
        <taxon>Pseudomonadota</taxon>
        <taxon>Alphaproteobacteria</taxon>
        <taxon>Rhodospirillales</taxon>
        <taxon>Azospirillaceae</taxon>
        <taxon>Azospirillum</taxon>
    </lineage>
</organism>
<evidence type="ECO:0000256" key="2">
    <source>
        <dbReference type="ARBA" id="ARBA00022448"/>
    </source>
</evidence>
<evidence type="ECO:0000256" key="9">
    <source>
        <dbReference type="SAM" id="Phobius"/>
    </source>
</evidence>
<feature type="domain" description="ABC transmembrane type-1" evidence="11">
    <location>
        <begin position="303"/>
        <end position="585"/>
    </location>
</feature>
<feature type="transmembrane region" description="Helical" evidence="9">
    <location>
        <begin position="302"/>
        <end position="327"/>
    </location>
</feature>
<feature type="transmembrane region" description="Helical" evidence="9">
    <location>
        <begin position="339"/>
        <end position="360"/>
    </location>
</feature>
<dbReference type="Pfam" id="PF00005">
    <property type="entry name" value="ABC_tran"/>
    <property type="match status" value="1"/>
</dbReference>
<keyword evidence="8 9" id="KW-0472">Membrane</keyword>
<evidence type="ECO:0000256" key="1">
    <source>
        <dbReference type="ARBA" id="ARBA00004651"/>
    </source>
</evidence>
<keyword evidence="5" id="KW-0547">Nucleotide-binding</keyword>
<dbReference type="GO" id="GO:0005886">
    <property type="term" value="C:plasma membrane"/>
    <property type="evidence" value="ECO:0007669"/>
    <property type="project" value="UniProtKB-SubCell"/>
</dbReference>
<dbReference type="SMART" id="SM00382">
    <property type="entry name" value="AAA"/>
    <property type="match status" value="1"/>
</dbReference>
<dbReference type="InterPro" id="IPR036640">
    <property type="entry name" value="ABC1_TM_sf"/>
</dbReference>
<evidence type="ECO:0000256" key="5">
    <source>
        <dbReference type="ARBA" id="ARBA00022741"/>
    </source>
</evidence>
<keyword evidence="3" id="KW-1003">Cell membrane</keyword>
<comment type="subcellular location">
    <subcellularLocation>
        <location evidence="1">Cell membrane</location>
        <topology evidence="1">Multi-pass membrane protein</topology>
    </subcellularLocation>
</comment>
<dbReference type="PROSITE" id="PS50893">
    <property type="entry name" value="ABC_TRANSPORTER_2"/>
    <property type="match status" value="1"/>
</dbReference>
<dbReference type="GO" id="GO:0016887">
    <property type="term" value="F:ATP hydrolysis activity"/>
    <property type="evidence" value="ECO:0007669"/>
    <property type="project" value="InterPro"/>
</dbReference>
<keyword evidence="2" id="KW-0813">Transport</keyword>
<feature type="domain" description="ABC transporter" evidence="10">
    <location>
        <begin position="617"/>
        <end position="849"/>
    </location>
</feature>
<dbReference type="SUPFAM" id="SSF90123">
    <property type="entry name" value="ABC transporter transmembrane region"/>
    <property type="match status" value="1"/>
</dbReference>
<keyword evidence="6" id="KW-0067">ATP-binding</keyword>
<dbReference type="InterPro" id="IPR039421">
    <property type="entry name" value="Type_1_exporter"/>
</dbReference>
<dbReference type="InterPro" id="IPR022515">
    <property type="entry name" value="NHPM_micro_ABC2"/>
</dbReference>
<dbReference type="Gene3D" id="3.40.50.300">
    <property type="entry name" value="P-loop containing nucleotide triphosphate hydrolases"/>
    <property type="match status" value="1"/>
</dbReference>
<evidence type="ECO:0000256" key="8">
    <source>
        <dbReference type="ARBA" id="ARBA00023136"/>
    </source>
</evidence>
<feature type="transmembrane region" description="Helical" evidence="9">
    <location>
        <begin position="442"/>
        <end position="462"/>
    </location>
</feature>
<dbReference type="PANTHER" id="PTHR24221">
    <property type="entry name" value="ATP-BINDING CASSETTE SUB-FAMILY B"/>
    <property type="match status" value="1"/>
</dbReference>
<dbReference type="PANTHER" id="PTHR24221:SF654">
    <property type="entry name" value="ATP-BINDING CASSETTE SUB-FAMILY B MEMBER 6"/>
    <property type="match status" value="1"/>
</dbReference>
<dbReference type="GO" id="GO:0005524">
    <property type="term" value="F:ATP binding"/>
    <property type="evidence" value="ECO:0007669"/>
    <property type="project" value="UniProtKB-KW"/>
</dbReference>
<dbReference type="GO" id="GO:0140359">
    <property type="term" value="F:ABC-type transporter activity"/>
    <property type="evidence" value="ECO:0007669"/>
    <property type="project" value="InterPro"/>
</dbReference>
<protein>
    <submittedName>
        <fullName evidence="12">NHLP bacteriocin export ABC transporter permease/ATPase subunit</fullName>
    </submittedName>
</protein>
<dbReference type="Gene3D" id="1.20.1560.10">
    <property type="entry name" value="ABC transporter type 1, transmembrane domain"/>
    <property type="match status" value="1"/>
</dbReference>
<evidence type="ECO:0000256" key="4">
    <source>
        <dbReference type="ARBA" id="ARBA00022692"/>
    </source>
</evidence>
<sequence>MVAASQGLSRLIVPRPRIPLIIAPGEGCRLHHHQRLGCNRGVAWARFDGAPPLFLDSEEVFETAAGTALPLCAASWATAGGTCTVTSSDTLSALADGSLWPALAAFHRLMLEALPLNLRLAAVDEFNRLRERASANENARIAAAERLAMPLGRAARREAAEVGADPLARAVAAVAGALGHRLTPPALRRDREGGAPTLEEILRVNRLRHRRVVLDEGWWRADCGPILLIRAADSRPLALLRPASANRYLVYDPVEDVERPLSAAEARDLAGEAFSFYAPLPFRPLRGLDIGFSAFRFSLSDVLALVGFGLVGALLGMGVPMATGFLVDTIIPAHDLPRLWEMVAVLLVVAATLLVTRYAAQIALVRIEGRSGTRIQAAVIDRLLRLPVGFFKQFTSGDLARRALAISTIEQAVNGTLTSTLLNALFALSALGLMAWHSVKLALVGLGLIVLLMAVTLVLGLLRVKHERLVMEATGETAGLMLQLANGIAKLRLAAAEDRAFLRWARSYARFSRQRFLADQVGNLMAMIAGLYGPLATAALFGMIYYLGLADGALGLGAVLAFLSAFGQALSGMTGLSNAIVQIAALKPVYAYAAPILRAVPEVTEDKADPGELSGAIELSHVAFAHGDSPPLFEDLSLSIAAGEYVAVVGPSGCGKSTMLRLMLGFETPSAGAVLYDGCDLASLDVQAVRRQCGVVLQGGQLMPGSLLDNILGAHTRMQEADAWEAARLVGLEDDIRAMPMGMQTVIADAGGTLSGGQVQRVLIARAIIARPRILMFDEATSALDNRTQAVVTGSIDHFSATRIVIAHRLSTVINADRIIVLRDGRVEESGSYAELSRTGGFFAQMMERQLL</sequence>
<dbReference type="InterPro" id="IPR003593">
    <property type="entry name" value="AAA+_ATPase"/>
</dbReference>
<dbReference type="InterPro" id="IPR011527">
    <property type="entry name" value="ABC1_TM_dom"/>
</dbReference>
<geneLocation type="plasmid" evidence="12 13">
    <name>unnamed1</name>
</geneLocation>
<evidence type="ECO:0000256" key="6">
    <source>
        <dbReference type="ARBA" id="ARBA00022840"/>
    </source>
</evidence>
<keyword evidence="4 9" id="KW-0812">Transmembrane</keyword>
<evidence type="ECO:0000313" key="13">
    <source>
        <dbReference type="Proteomes" id="UP000245629"/>
    </source>
</evidence>
<dbReference type="GO" id="GO:0034040">
    <property type="term" value="F:ATPase-coupled lipid transmembrane transporter activity"/>
    <property type="evidence" value="ECO:0007669"/>
    <property type="project" value="TreeGrafter"/>
</dbReference>
<dbReference type="NCBIfam" id="TIGR03797">
    <property type="entry name" value="NHLM_micro_ABC2"/>
    <property type="match status" value="1"/>
</dbReference>
<evidence type="ECO:0000256" key="3">
    <source>
        <dbReference type="ARBA" id="ARBA00022475"/>
    </source>
</evidence>
<dbReference type="AlphaFoldDB" id="A0A2S2CWJ9"/>
<accession>A0A2S2CWJ9</accession>
<evidence type="ECO:0000259" key="11">
    <source>
        <dbReference type="PROSITE" id="PS50929"/>
    </source>
</evidence>
<dbReference type="OrthoDB" id="9787557at2"/>
<feature type="transmembrane region" description="Helical" evidence="9">
    <location>
        <begin position="553"/>
        <end position="570"/>
    </location>
</feature>
<evidence type="ECO:0000313" key="12">
    <source>
        <dbReference type="EMBL" id="AWK88785.1"/>
    </source>
</evidence>
<keyword evidence="13" id="KW-1185">Reference proteome</keyword>
<evidence type="ECO:0000259" key="10">
    <source>
        <dbReference type="PROSITE" id="PS50893"/>
    </source>
</evidence>
<dbReference type="PROSITE" id="PS50929">
    <property type="entry name" value="ABC_TM1F"/>
    <property type="match status" value="1"/>
</dbReference>
<dbReference type="InterPro" id="IPR027417">
    <property type="entry name" value="P-loop_NTPase"/>
</dbReference>
<dbReference type="EMBL" id="CP029356">
    <property type="protein sequence ID" value="AWK88785.1"/>
    <property type="molecule type" value="Genomic_DNA"/>
</dbReference>
<evidence type="ECO:0000256" key="7">
    <source>
        <dbReference type="ARBA" id="ARBA00022989"/>
    </source>
</evidence>
<proteinExistence type="predicted"/>
<dbReference type="Pfam" id="PF00664">
    <property type="entry name" value="ABC_membrane"/>
    <property type="match status" value="1"/>
</dbReference>
<keyword evidence="12" id="KW-0614">Plasmid</keyword>
<feature type="transmembrane region" description="Helical" evidence="9">
    <location>
        <begin position="524"/>
        <end position="547"/>
    </location>
</feature>
<dbReference type="KEGG" id="azz:DEW08_22160"/>
<dbReference type="InterPro" id="IPR003439">
    <property type="entry name" value="ABC_transporter-like_ATP-bd"/>
</dbReference>
<gene>
    <name evidence="12" type="ORF">DEW08_22160</name>
</gene>
<name>A0A2S2CWJ9_9PROT</name>
<keyword evidence="7 9" id="KW-1133">Transmembrane helix</keyword>
<dbReference type="FunFam" id="3.40.50.300:FF:000299">
    <property type="entry name" value="ABC transporter ATP-binding protein/permease"/>
    <property type="match status" value="1"/>
</dbReference>
<dbReference type="SUPFAM" id="SSF52540">
    <property type="entry name" value="P-loop containing nucleoside triphosphate hydrolases"/>
    <property type="match status" value="1"/>
</dbReference>
<dbReference type="Proteomes" id="UP000245629">
    <property type="component" value="Plasmid unnamed1"/>
</dbReference>
<feature type="transmembrane region" description="Helical" evidence="9">
    <location>
        <begin position="412"/>
        <end position="436"/>
    </location>
</feature>
<dbReference type="RefSeq" id="WP_109331419.1">
    <property type="nucleotide sequence ID" value="NZ_CP029356.1"/>
</dbReference>